<dbReference type="AlphaFoldDB" id="R0GSJ3"/>
<gene>
    <name evidence="1" type="ORF">CARUB_v10027300mg</name>
</gene>
<proteinExistence type="predicted"/>
<dbReference type="EMBL" id="KB870812">
    <property type="protein sequence ID" value="EOA14153.1"/>
    <property type="molecule type" value="Genomic_DNA"/>
</dbReference>
<evidence type="ECO:0000313" key="1">
    <source>
        <dbReference type="EMBL" id="EOA14153.1"/>
    </source>
</evidence>
<protein>
    <submittedName>
        <fullName evidence="1">Uncharacterized protein</fullName>
    </submittedName>
</protein>
<dbReference type="Gene3D" id="3.10.450.10">
    <property type="match status" value="1"/>
</dbReference>
<sequence>MAQVPDEKHVRLVGGYCRIKAIGCTPPDELIAKVGLHCYNSHKGTNLQFLTVTELMLEAVSHFIYTMTLDAFDPANGSVHSIDTCIWHAAQVNDENLRLLTTFCSPTGSGERGAQWDLNGVDVLYTGVMPKWLDDGALTGCNKLQYYEVWWF</sequence>
<dbReference type="Proteomes" id="UP000029121">
    <property type="component" value="Unassembled WGS sequence"/>
</dbReference>
<evidence type="ECO:0000313" key="2">
    <source>
        <dbReference type="Proteomes" id="UP000029121"/>
    </source>
</evidence>
<keyword evidence="2" id="KW-1185">Reference proteome</keyword>
<dbReference type="PANTHER" id="PTHR31260">
    <property type="entry name" value="CYSTATIN/MONELLIN SUPERFAMILY PROTEIN"/>
    <property type="match status" value="1"/>
</dbReference>
<reference evidence="2" key="1">
    <citation type="journal article" date="2013" name="Nat. Genet.">
        <title>The Capsella rubella genome and the genomic consequences of rapid mating system evolution.</title>
        <authorList>
            <person name="Slotte T."/>
            <person name="Hazzouri K.M."/>
            <person name="Agren J.A."/>
            <person name="Koenig D."/>
            <person name="Maumus F."/>
            <person name="Guo Y.L."/>
            <person name="Steige K."/>
            <person name="Platts A.E."/>
            <person name="Escobar J.S."/>
            <person name="Newman L.K."/>
            <person name="Wang W."/>
            <person name="Mandakova T."/>
            <person name="Vello E."/>
            <person name="Smith L.M."/>
            <person name="Henz S.R."/>
            <person name="Steffen J."/>
            <person name="Takuno S."/>
            <person name="Brandvain Y."/>
            <person name="Coop G."/>
            <person name="Andolfatto P."/>
            <person name="Hu T.T."/>
            <person name="Blanchette M."/>
            <person name="Clark R.M."/>
            <person name="Quesneville H."/>
            <person name="Nordborg M."/>
            <person name="Gaut B.S."/>
            <person name="Lysak M.A."/>
            <person name="Jenkins J."/>
            <person name="Grimwood J."/>
            <person name="Chapman J."/>
            <person name="Prochnik S."/>
            <person name="Shu S."/>
            <person name="Rokhsar D."/>
            <person name="Schmutz J."/>
            <person name="Weigel D."/>
            <person name="Wright S.I."/>
        </authorList>
    </citation>
    <scope>NUCLEOTIDE SEQUENCE [LARGE SCALE GENOMIC DNA]</scope>
    <source>
        <strain evidence="2">cv. Monte Gargano</strain>
    </source>
</reference>
<dbReference type="InterPro" id="IPR006462">
    <property type="entry name" value="MS5"/>
</dbReference>
<accession>R0GSJ3</accession>
<organism evidence="1 2">
    <name type="scientific">Capsella rubella</name>
    <dbReference type="NCBI Taxonomy" id="81985"/>
    <lineage>
        <taxon>Eukaryota</taxon>
        <taxon>Viridiplantae</taxon>
        <taxon>Streptophyta</taxon>
        <taxon>Embryophyta</taxon>
        <taxon>Tracheophyta</taxon>
        <taxon>Spermatophyta</taxon>
        <taxon>Magnoliopsida</taxon>
        <taxon>eudicotyledons</taxon>
        <taxon>Gunneridae</taxon>
        <taxon>Pentapetalae</taxon>
        <taxon>rosids</taxon>
        <taxon>malvids</taxon>
        <taxon>Brassicales</taxon>
        <taxon>Brassicaceae</taxon>
        <taxon>Camelineae</taxon>
        <taxon>Capsella</taxon>
    </lineage>
</organism>
<name>R0GSJ3_9BRAS</name>
<dbReference type="PANTHER" id="PTHR31260:SF39">
    <property type="entry name" value="BNAA09G28770D PROTEIN"/>
    <property type="match status" value="1"/>
</dbReference>